<dbReference type="InterPro" id="IPR022409">
    <property type="entry name" value="PKD/Chitinase_dom"/>
</dbReference>
<reference evidence="3" key="1">
    <citation type="journal article" date="2019" name="Int. J. Syst. Evol. Microbiol.">
        <title>The Global Catalogue of Microorganisms (GCM) 10K type strain sequencing project: providing services to taxonomists for standard genome sequencing and annotation.</title>
        <authorList>
            <consortium name="The Broad Institute Genomics Platform"/>
            <consortium name="The Broad Institute Genome Sequencing Center for Infectious Disease"/>
            <person name="Wu L."/>
            <person name="Ma J."/>
        </authorList>
    </citation>
    <scope>NUCLEOTIDE SEQUENCE [LARGE SCALE GENOMIC DNA]</scope>
    <source>
        <strain evidence="3">JCM 17338</strain>
    </source>
</reference>
<dbReference type="PROSITE" id="PS51257">
    <property type="entry name" value="PROKAR_LIPOPROTEIN"/>
    <property type="match status" value="1"/>
</dbReference>
<dbReference type="PROSITE" id="PS50093">
    <property type="entry name" value="PKD"/>
    <property type="match status" value="1"/>
</dbReference>
<dbReference type="CDD" id="cd00146">
    <property type="entry name" value="PKD"/>
    <property type="match status" value="1"/>
</dbReference>
<evidence type="ECO:0000313" key="3">
    <source>
        <dbReference type="Proteomes" id="UP001501081"/>
    </source>
</evidence>
<feature type="domain" description="PKD" evidence="1">
    <location>
        <begin position="71"/>
        <end position="122"/>
    </location>
</feature>
<dbReference type="SMART" id="SM00089">
    <property type="entry name" value="PKD"/>
    <property type="match status" value="1"/>
</dbReference>
<keyword evidence="3" id="KW-1185">Reference proteome</keyword>
<dbReference type="Gene3D" id="2.60.120.260">
    <property type="entry name" value="Galactose-binding domain-like"/>
    <property type="match status" value="1"/>
</dbReference>
<dbReference type="EMBL" id="BAABAK010000015">
    <property type="protein sequence ID" value="GAA3973107.1"/>
    <property type="molecule type" value="Genomic_DNA"/>
</dbReference>
<evidence type="ECO:0000313" key="2">
    <source>
        <dbReference type="EMBL" id="GAA3973107.1"/>
    </source>
</evidence>
<protein>
    <recommendedName>
        <fullName evidence="1">PKD domain-containing protein</fullName>
    </recommendedName>
</protein>
<proteinExistence type="predicted"/>
<comment type="caution">
    <text evidence="2">The sequence shown here is derived from an EMBL/GenBank/DDBJ whole genome shotgun (WGS) entry which is preliminary data.</text>
</comment>
<dbReference type="InterPro" id="IPR000601">
    <property type="entry name" value="PKD_dom"/>
</dbReference>
<dbReference type="Pfam" id="PF18911">
    <property type="entry name" value="PKD_4"/>
    <property type="match status" value="1"/>
</dbReference>
<dbReference type="Proteomes" id="UP001501081">
    <property type="component" value="Unassembled WGS sequence"/>
</dbReference>
<accession>A0ABP7PXW4</accession>
<sequence length="473" mass="51171">MKLFKNKINVSILLSLGLIFSILVSCKKSETTKDIGIPPTAAEIQFNATPTTANPNIIAFKSIYNGINAHWDFGNGATADGNDVQSSYPIAGTYTIKLTVLADGGSVSTTKTVTIASTNTSMLSDPAYTLLSGGVANAAGKVWVIDQTQPGHLGVGPVTSQAPDWYQAGPNEKAGLGFYDDEMTFAMGSTSLKYTYANNGTTFANASNATGIGGPVGSNDPTVNYTPPTNLTWILNDVAGVKYINISNNGFISYYLGVSSYQILSLTADEMWLRCLDKSNAGNAWYLKLIRKGYVRPIVPPVQKPIQAANLSDDFQAATGMAWVAENIDYNHSYDNPFKFPSNTSSKVAYYEKRTGNDGQYGNLNITLPYRFDLAAKNKIRLKVFIPGGNDFTKVAPTVSVKLQNSLLGGNAYTTQIEIVKTITAAQYNTWIQLEFDYSASASQTLYDKIVVQLGGEGHPNPGIFYIDDFEFK</sequence>
<dbReference type="Gene3D" id="2.60.40.10">
    <property type="entry name" value="Immunoglobulins"/>
    <property type="match status" value="1"/>
</dbReference>
<dbReference type="InterPro" id="IPR013783">
    <property type="entry name" value="Ig-like_fold"/>
</dbReference>
<organism evidence="2 3">
    <name type="scientific">Pedobacter ginsengiterrae</name>
    <dbReference type="NCBI Taxonomy" id="871696"/>
    <lineage>
        <taxon>Bacteria</taxon>
        <taxon>Pseudomonadati</taxon>
        <taxon>Bacteroidota</taxon>
        <taxon>Sphingobacteriia</taxon>
        <taxon>Sphingobacteriales</taxon>
        <taxon>Sphingobacteriaceae</taxon>
        <taxon>Pedobacter</taxon>
    </lineage>
</organism>
<dbReference type="SUPFAM" id="SSF49299">
    <property type="entry name" value="PKD domain"/>
    <property type="match status" value="1"/>
</dbReference>
<name>A0ABP7PXW4_9SPHI</name>
<evidence type="ECO:0000259" key="1">
    <source>
        <dbReference type="PROSITE" id="PS50093"/>
    </source>
</evidence>
<gene>
    <name evidence="2" type="ORF">GCM10022246_26800</name>
</gene>
<dbReference type="RefSeq" id="WP_344767851.1">
    <property type="nucleotide sequence ID" value="NZ_BAABAK010000015.1"/>
</dbReference>
<dbReference type="InterPro" id="IPR035986">
    <property type="entry name" value="PKD_dom_sf"/>
</dbReference>